<dbReference type="Gene3D" id="1.20.120.1490">
    <property type="match status" value="1"/>
</dbReference>
<dbReference type="AlphaFoldDB" id="A0A9D1PYA5"/>
<gene>
    <name evidence="1" type="ORF">H9894_07130</name>
</gene>
<protein>
    <submittedName>
        <fullName evidence="1">Uncharacterized protein</fullName>
    </submittedName>
</protein>
<dbReference type="EMBL" id="DXHV01000065">
    <property type="protein sequence ID" value="HIW00944.1"/>
    <property type="molecule type" value="Genomic_DNA"/>
</dbReference>
<evidence type="ECO:0000313" key="2">
    <source>
        <dbReference type="Proteomes" id="UP000886752"/>
    </source>
</evidence>
<reference evidence="1" key="2">
    <citation type="submission" date="2021-04" db="EMBL/GenBank/DDBJ databases">
        <authorList>
            <person name="Gilroy R."/>
        </authorList>
    </citation>
    <scope>NUCLEOTIDE SEQUENCE</scope>
    <source>
        <strain evidence="1">ChiHecec2B26-446</strain>
    </source>
</reference>
<proteinExistence type="predicted"/>
<dbReference type="Proteomes" id="UP000886752">
    <property type="component" value="Unassembled WGS sequence"/>
</dbReference>
<sequence>MRFPFLPLIFLCSVLCVAESRAGEAVLQGSRLAHAASEENGPRMQMHDRRHESVPAEENVACNWMILYESIDNLPEEQRLKAAAIVNDSLPRLQELDGRILGKVDELQSLTFSDNADPQALPKLGLDLQRLRRELLEALAAVNLRLQQEVGLQLLDKRGRGCQSMRLSSPQSE</sequence>
<name>A0A9D1PYA5_9BACT</name>
<evidence type="ECO:0000313" key="1">
    <source>
        <dbReference type="EMBL" id="HIW00944.1"/>
    </source>
</evidence>
<comment type="caution">
    <text evidence="1">The sequence shown here is derived from an EMBL/GenBank/DDBJ whole genome shotgun (WGS) entry which is preliminary data.</text>
</comment>
<accession>A0A9D1PYA5</accession>
<organism evidence="1 2">
    <name type="scientific">Candidatus Desulfovibrio intestinipullorum</name>
    <dbReference type="NCBI Taxonomy" id="2838536"/>
    <lineage>
        <taxon>Bacteria</taxon>
        <taxon>Pseudomonadati</taxon>
        <taxon>Thermodesulfobacteriota</taxon>
        <taxon>Desulfovibrionia</taxon>
        <taxon>Desulfovibrionales</taxon>
        <taxon>Desulfovibrionaceae</taxon>
        <taxon>Desulfovibrio</taxon>
    </lineage>
</organism>
<reference evidence="1" key="1">
    <citation type="journal article" date="2021" name="PeerJ">
        <title>Extensive microbial diversity within the chicken gut microbiome revealed by metagenomics and culture.</title>
        <authorList>
            <person name="Gilroy R."/>
            <person name="Ravi A."/>
            <person name="Getino M."/>
            <person name="Pursley I."/>
            <person name="Horton D.L."/>
            <person name="Alikhan N.F."/>
            <person name="Baker D."/>
            <person name="Gharbi K."/>
            <person name="Hall N."/>
            <person name="Watson M."/>
            <person name="Adriaenssens E.M."/>
            <person name="Foster-Nyarko E."/>
            <person name="Jarju S."/>
            <person name="Secka A."/>
            <person name="Antonio M."/>
            <person name="Oren A."/>
            <person name="Chaudhuri R.R."/>
            <person name="La Ragione R."/>
            <person name="Hildebrand F."/>
            <person name="Pallen M.J."/>
        </authorList>
    </citation>
    <scope>NUCLEOTIDE SEQUENCE</scope>
    <source>
        <strain evidence="1">ChiHecec2B26-446</strain>
    </source>
</reference>